<comment type="caution">
    <text evidence="1">The sequence shown here is derived from an EMBL/GenBank/DDBJ whole genome shotgun (WGS) entry which is preliminary data.</text>
</comment>
<evidence type="ECO:0000313" key="2">
    <source>
        <dbReference type="Proteomes" id="UP000285326"/>
    </source>
</evidence>
<evidence type="ECO:0000313" key="1">
    <source>
        <dbReference type="EMBL" id="RKF78095.1"/>
    </source>
</evidence>
<proteinExistence type="predicted"/>
<organism evidence="1 2">
    <name type="scientific">Golovinomyces cichoracearum</name>
    <dbReference type="NCBI Taxonomy" id="62708"/>
    <lineage>
        <taxon>Eukaryota</taxon>
        <taxon>Fungi</taxon>
        <taxon>Dikarya</taxon>
        <taxon>Ascomycota</taxon>
        <taxon>Pezizomycotina</taxon>
        <taxon>Leotiomycetes</taxon>
        <taxon>Erysiphales</taxon>
        <taxon>Erysiphaceae</taxon>
        <taxon>Golovinomyces</taxon>
    </lineage>
</organism>
<dbReference type="AlphaFoldDB" id="A0A420IUA6"/>
<dbReference type="Proteomes" id="UP000285326">
    <property type="component" value="Unassembled WGS sequence"/>
</dbReference>
<name>A0A420IUA6_9PEZI</name>
<reference evidence="1 2" key="1">
    <citation type="journal article" date="2018" name="BMC Genomics">
        <title>Comparative genome analyses reveal sequence features reflecting distinct modes of host-adaptation between dicot and monocot powdery mildew.</title>
        <authorList>
            <person name="Wu Y."/>
            <person name="Ma X."/>
            <person name="Pan Z."/>
            <person name="Kale S.D."/>
            <person name="Song Y."/>
            <person name="King H."/>
            <person name="Zhang Q."/>
            <person name="Presley C."/>
            <person name="Deng X."/>
            <person name="Wei C.I."/>
            <person name="Xiao S."/>
        </authorList>
    </citation>
    <scope>NUCLEOTIDE SEQUENCE [LARGE SCALE GENOMIC DNA]</scope>
    <source>
        <strain evidence="1">UMSG1</strain>
    </source>
</reference>
<accession>A0A420IUA6</accession>
<sequence length="39" mass="4241">MPSTGGSEIGKNFGKGEILTSRYRIHFNGEFLSESKAHG</sequence>
<gene>
    <name evidence="1" type="ORF">GcM1_214042</name>
</gene>
<dbReference type="EMBL" id="MCBS01021432">
    <property type="protein sequence ID" value="RKF78095.1"/>
    <property type="molecule type" value="Genomic_DNA"/>
</dbReference>
<protein>
    <submittedName>
        <fullName evidence="1">Uncharacterized protein</fullName>
    </submittedName>
</protein>